<feature type="chain" id="PRO_5038977664" description="DUF3558 domain-containing protein" evidence="1">
    <location>
        <begin position="33"/>
        <end position="171"/>
    </location>
</feature>
<dbReference type="Proteomes" id="UP000623608">
    <property type="component" value="Unassembled WGS sequence"/>
</dbReference>
<dbReference type="RefSeq" id="WP_203813602.1">
    <property type="nucleotide sequence ID" value="NZ_BOMY01000054.1"/>
</dbReference>
<evidence type="ECO:0000313" key="3">
    <source>
        <dbReference type="Proteomes" id="UP000623608"/>
    </source>
</evidence>
<keyword evidence="1" id="KW-0732">Signal</keyword>
<sequence length="171" mass="18009">MKPRRSVPFLVAAVAATSLSGFGLLTSMTTSAAAAATAEATGGFTSVTKRRLPDPCTLLSRPEVVDLTGRDITQIDEDGARPGASTRYCQWQQDGGQLALFLTRTTRSGFASQIGPDAEPVGGVGDDAFLLAGHLYVLHGTVQIDVYSYGDDDEQNVAVEQEVATVVMSKL</sequence>
<evidence type="ECO:0000256" key="1">
    <source>
        <dbReference type="SAM" id="SignalP"/>
    </source>
</evidence>
<gene>
    <name evidence="2" type="ORF">Ate02nite_85110</name>
</gene>
<evidence type="ECO:0008006" key="4">
    <source>
        <dbReference type="Google" id="ProtNLM"/>
    </source>
</evidence>
<reference evidence="2" key="1">
    <citation type="submission" date="2021-01" db="EMBL/GenBank/DDBJ databases">
        <title>Whole genome shotgun sequence of Actinoplanes tereljensis NBRC 105297.</title>
        <authorList>
            <person name="Komaki H."/>
            <person name="Tamura T."/>
        </authorList>
    </citation>
    <scope>NUCLEOTIDE SEQUENCE</scope>
    <source>
        <strain evidence="2">NBRC 105297</strain>
    </source>
</reference>
<keyword evidence="3" id="KW-1185">Reference proteome</keyword>
<evidence type="ECO:0000313" key="2">
    <source>
        <dbReference type="EMBL" id="GIF25781.1"/>
    </source>
</evidence>
<comment type="caution">
    <text evidence="2">The sequence shown here is derived from an EMBL/GenBank/DDBJ whole genome shotgun (WGS) entry which is preliminary data.</text>
</comment>
<organism evidence="2 3">
    <name type="scientific">Paractinoplanes tereljensis</name>
    <dbReference type="NCBI Taxonomy" id="571912"/>
    <lineage>
        <taxon>Bacteria</taxon>
        <taxon>Bacillati</taxon>
        <taxon>Actinomycetota</taxon>
        <taxon>Actinomycetes</taxon>
        <taxon>Micromonosporales</taxon>
        <taxon>Micromonosporaceae</taxon>
        <taxon>Paractinoplanes</taxon>
    </lineage>
</organism>
<protein>
    <recommendedName>
        <fullName evidence="4">DUF3558 domain-containing protein</fullName>
    </recommendedName>
</protein>
<accession>A0A919NXJ9</accession>
<name>A0A919NXJ9_9ACTN</name>
<feature type="signal peptide" evidence="1">
    <location>
        <begin position="1"/>
        <end position="32"/>
    </location>
</feature>
<dbReference type="AlphaFoldDB" id="A0A919NXJ9"/>
<dbReference type="EMBL" id="BOMY01000054">
    <property type="protein sequence ID" value="GIF25781.1"/>
    <property type="molecule type" value="Genomic_DNA"/>
</dbReference>
<proteinExistence type="predicted"/>